<dbReference type="EMBL" id="RXIR01000013">
    <property type="protein sequence ID" value="TVS28413.1"/>
    <property type="molecule type" value="Genomic_DNA"/>
</dbReference>
<evidence type="ECO:0000313" key="11">
    <source>
        <dbReference type="Proteomes" id="UP000336646"/>
    </source>
</evidence>
<keyword evidence="6 8" id="KW-1133">Transmembrane helix</keyword>
<comment type="subcellular location">
    <subcellularLocation>
        <location evidence="1">Cell membrane</location>
        <topology evidence="1">Multi-pass membrane protein</topology>
    </subcellularLocation>
</comment>
<evidence type="ECO:0000256" key="6">
    <source>
        <dbReference type="ARBA" id="ARBA00022989"/>
    </source>
</evidence>
<feature type="transmembrane region" description="Helical" evidence="8">
    <location>
        <begin position="6"/>
        <end position="23"/>
    </location>
</feature>
<comment type="similarity">
    <text evidence="2">Belongs to the CPA3 antiporters (TC 2.A.63) subunit F family.</text>
</comment>
<keyword evidence="7 8" id="KW-0472">Membrane</keyword>
<keyword evidence="5 8" id="KW-0812">Transmembrane</keyword>
<evidence type="ECO:0000256" key="1">
    <source>
        <dbReference type="ARBA" id="ARBA00004651"/>
    </source>
</evidence>
<dbReference type="OrthoDB" id="3402829at2"/>
<dbReference type="GeneID" id="74901381"/>
<evidence type="ECO:0000256" key="3">
    <source>
        <dbReference type="ARBA" id="ARBA00022448"/>
    </source>
</evidence>
<sequence>MIAVDIAIVIFGLCAMPAGYRMLVGPSRADRATAADLMVFLLIGMVALIGFRNNSGYTLDIVLVAALVAFLSTVSYARVLLRGDR</sequence>
<dbReference type="PANTHER" id="PTHR34702">
    <property type="entry name" value="NA(+)/H(+) ANTIPORTER SUBUNIT F1"/>
    <property type="match status" value="1"/>
</dbReference>
<dbReference type="EMBL" id="JACEOR010000104">
    <property type="protein sequence ID" value="MBA4504284.1"/>
    <property type="molecule type" value="Genomic_DNA"/>
</dbReference>
<dbReference type="Proteomes" id="UP000336646">
    <property type="component" value="Unassembled WGS sequence"/>
</dbReference>
<evidence type="ECO:0000256" key="8">
    <source>
        <dbReference type="SAM" id="Phobius"/>
    </source>
</evidence>
<proteinExistence type="inferred from homology"/>
<feature type="transmembrane region" description="Helical" evidence="8">
    <location>
        <begin position="57"/>
        <end position="81"/>
    </location>
</feature>
<name>A0A6C1TXM8_9CORY</name>
<dbReference type="InterPro" id="IPR007208">
    <property type="entry name" value="MrpF/PhaF-like"/>
</dbReference>
<dbReference type="RefSeq" id="WP_144317526.1">
    <property type="nucleotide sequence ID" value="NZ_CP038157.1"/>
</dbReference>
<organism evidence="10 11">
    <name type="scientific">Corynebacterium sanguinis</name>
    <dbReference type="NCBI Taxonomy" id="2594913"/>
    <lineage>
        <taxon>Bacteria</taxon>
        <taxon>Bacillati</taxon>
        <taxon>Actinomycetota</taxon>
        <taxon>Actinomycetes</taxon>
        <taxon>Mycobacteriales</taxon>
        <taxon>Corynebacteriaceae</taxon>
        <taxon>Corynebacterium</taxon>
    </lineage>
</organism>
<dbReference type="Pfam" id="PF04066">
    <property type="entry name" value="MrpF_PhaF"/>
    <property type="match status" value="1"/>
</dbReference>
<evidence type="ECO:0000313" key="9">
    <source>
        <dbReference type="EMBL" id="MBA4504284.1"/>
    </source>
</evidence>
<feature type="transmembrane region" description="Helical" evidence="8">
    <location>
        <begin position="35"/>
        <end position="51"/>
    </location>
</feature>
<comment type="caution">
    <text evidence="10">The sequence shown here is derived from an EMBL/GenBank/DDBJ whole genome shotgun (WGS) entry which is preliminary data.</text>
</comment>
<evidence type="ECO:0000256" key="7">
    <source>
        <dbReference type="ARBA" id="ARBA00023136"/>
    </source>
</evidence>
<accession>A0A6C1TXM8</accession>
<evidence type="ECO:0000256" key="5">
    <source>
        <dbReference type="ARBA" id="ARBA00022692"/>
    </source>
</evidence>
<protein>
    <submittedName>
        <fullName evidence="10">Pesticidal protein Cry26Aa</fullName>
    </submittedName>
</protein>
<evidence type="ECO:0000313" key="12">
    <source>
        <dbReference type="Proteomes" id="UP000580709"/>
    </source>
</evidence>
<reference evidence="9 12" key="2">
    <citation type="submission" date="2020-07" db="EMBL/GenBank/DDBJ databases">
        <authorList>
            <person name="Khare M."/>
        </authorList>
    </citation>
    <scope>NUCLEOTIDE SEQUENCE [LARGE SCALE GENOMIC DNA]</scope>
    <source>
        <strain evidence="9 12">P8776</strain>
    </source>
</reference>
<dbReference type="Proteomes" id="UP000580709">
    <property type="component" value="Unassembled WGS sequence"/>
</dbReference>
<evidence type="ECO:0000256" key="2">
    <source>
        <dbReference type="ARBA" id="ARBA00009212"/>
    </source>
</evidence>
<dbReference type="GO" id="GO:0005886">
    <property type="term" value="C:plasma membrane"/>
    <property type="evidence" value="ECO:0007669"/>
    <property type="project" value="UniProtKB-SubCell"/>
</dbReference>
<evidence type="ECO:0000256" key="4">
    <source>
        <dbReference type="ARBA" id="ARBA00022475"/>
    </source>
</evidence>
<dbReference type="AlphaFoldDB" id="A0A6C1TXM8"/>
<dbReference type="PANTHER" id="PTHR34702:SF1">
    <property type="entry name" value="NA(+)_H(+) ANTIPORTER SUBUNIT F"/>
    <property type="match status" value="1"/>
</dbReference>
<evidence type="ECO:0000313" key="10">
    <source>
        <dbReference type="EMBL" id="TVS28413.1"/>
    </source>
</evidence>
<keyword evidence="12" id="KW-1185">Reference proteome</keyword>
<gene>
    <name evidence="10" type="ORF">EKI59_07085</name>
    <name evidence="9" type="ORF">H0H28_02860</name>
</gene>
<keyword evidence="3" id="KW-0813">Transport</keyword>
<dbReference type="GO" id="GO:0015385">
    <property type="term" value="F:sodium:proton antiporter activity"/>
    <property type="evidence" value="ECO:0007669"/>
    <property type="project" value="TreeGrafter"/>
</dbReference>
<reference evidence="10 11" key="1">
    <citation type="submission" date="2018-12" db="EMBL/GenBank/DDBJ databases">
        <title>Corynebacterium sanguinis sp. nov., a clinically-associated and environmental corynebacterium.</title>
        <authorList>
            <person name="Gonzales-Siles L."/>
            <person name="Jaen-Luchoro D."/>
            <person name="Cardew S."/>
            <person name="Inganas E."/>
            <person name="Ohlen M."/>
            <person name="Jensie-Markopolous S."/>
            <person name="Pinyeiro-Iglesias B."/>
            <person name="Molin K."/>
            <person name="Skovbjerg S."/>
            <person name="Svensson-Stadler L."/>
            <person name="Funke G."/>
            <person name="Moore E.R.B."/>
        </authorList>
    </citation>
    <scope>NUCLEOTIDE SEQUENCE [LARGE SCALE GENOMIC DNA]</scope>
    <source>
        <strain evidence="10 11">58734</strain>
    </source>
</reference>
<keyword evidence="4" id="KW-1003">Cell membrane</keyword>